<comment type="subcellular location">
    <subcellularLocation>
        <location evidence="1 11">Cell outer membrane</location>
        <topology evidence="1 11">Multi-pass membrane protein</topology>
    </subcellularLocation>
</comment>
<accession>A0ABU3QC15</accession>
<evidence type="ECO:0000256" key="8">
    <source>
        <dbReference type="ARBA" id="ARBA00023077"/>
    </source>
</evidence>
<evidence type="ECO:0000313" key="17">
    <source>
        <dbReference type="EMBL" id="MDT9600538.1"/>
    </source>
</evidence>
<keyword evidence="2 11" id="KW-0813">Transport</keyword>
<dbReference type="EMBL" id="JAVUPU010000009">
    <property type="protein sequence ID" value="MDT9600538.1"/>
    <property type="molecule type" value="Genomic_DNA"/>
</dbReference>
<keyword evidence="8 12" id="KW-0798">TonB box</keyword>
<keyword evidence="5 11" id="KW-0812">Transmembrane</keyword>
<dbReference type="SUPFAM" id="SSF56935">
    <property type="entry name" value="Porins"/>
    <property type="match status" value="1"/>
</dbReference>
<keyword evidence="10 11" id="KW-0998">Cell outer membrane</keyword>
<proteinExistence type="inferred from homology"/>
<keyword evidence="9 11" id="KW-0472">Membrane</keyword>
<keyword evidence="18" id="KW-1185">Reference proteome</keyword>
<dbReference type="CDD" id="cd01347">
    <property type="entry name" value="ligand_gated_channel"/>
    <property type="match status" value="1"/>
</dbReference>
<dbReference type="Pfam" id="PF00593">
    <property type="entry name" value="TonB_dep_Rec_b-barrel"/>
    <property type="match status" value="1"/>
</dbReference>
<feature type="domain" description="TonB-dependent receptor plug" evidence="16">
    <location>
        <begin position="73"/>
        <end position="182"/>
    </location>
</feature>
<feature type="chain" id="PRO_5046865770" evidence="14">
    <location>
        <begin position="31"/>
        <end position="785"/>
    </location>
</feature>
<dbReference type="InterPro" id="IPR036942">
    <property type="entry name" value="Beta-barrel_TonB_sf"/>
</dbReference>
<evidence type="ECO:0000256" key="13">
    <source>
        <dbReference type="SAM" id="MobiDB-lite"/>
    </source>
</evidence>
<feature type="compositionally biased region" description="Polar residues" evidence="13">
    <location>
        <begin position="38"/>
        <end position="54"/>
    </location>
</feature>
<dbReference type="RefSeq" id="WP_315727798.1">
    <property type="nucleotide sequence ID" value="NZ_JAVUPU010000009.1"/>
</dbReference>
<feature type="region of interest" description="Disordered" evidence="13">
    <location>
        <begin position="31"/>
        <end position="54"/>
    </location>
</feature>
<reference evidence="17 18" key="1">
    <citation type="submission" date="2023-05" db="EMBL/GenBank/DDBJ databases">
        <authorList>
            <person name="Guo Y."/>
        </authorList>
    </citation>
    <scope>NUCLEOTIDE SEQUENCE [LARGE SCALE GENOMIC DNA]</scope>
    <source>
        <strain evidence="17 18">GR2756</strain>
    </source>
</reference>
<dbReference type="InterPro" id="IPR000531">
    <property type="entry name" value="Beta-barrel_TonB"/>
</dbReference>
<dbReference type="PROSITE" id="PS52016">
    <property type="entry name" value="TONB_DEPENDENT_REC_3"/>
    <property type="match status" value="1"/>
</dbReference>
<feature type="signal peptide" evidence="14">
    <location>
        <begin position="1"/>
        <end position="30"/>
    </location>
</feature>
<keyword evidence="7" id="KW-0406">Ion transport</keyword>
<keyword evidence="6" id="KW-0408">Iron</keyword>
<feature type="domain" description="TonB-dependent receptor-like beta-barrel" evidence="15">
    <location>
        <begin position="334"/>
        <end position="750"/>
    </location>
</feature>
<evidence type="ECO:0000313" key="18">
    <source>
        <dbReference type="Proteomes" id="UP001259572"/>
    </source>
</evidence>
<evidence type="ECO:0000256" key="6">
    <source>
        <dbReference type="ARBA" id="ARBA00023004"/>
    </source>
</evidence>
<evidence type="ECO:0000256" key="7">
    <source>
        <dbReference type="ARBA" id="ARBA00023065"/>
    </source>
</evidence>
<organism evidence="17 18">
    <name type="scientific">Sphingosinicella rhizophila</name>
    <dbReference type="NCBI Taxonomy" id="3050082"/>
    <lineage>
        <taxon>Bacteria</taxon>
        <taxon>Pseudomonadati</taxon>
        <taxon>Pseudomonadota</taxon>
        <taxon>Alphaproteobacteria</taxon>
        <taxon>Sphingomonadales</taxon>
        <taxon>Sphingosinicellaceae</taxon>
        <taxon>Sphingosinicella</taxon>
    </lineage>
</organism>
<gene>
    <name evidence="17" type="ORF">RQX22_16380</name>
</gene>
<evidence type="ECO:0000256" key="14">
    <source>
        <dbReference type="SAM" id="SignalP"/>
    </source>
</evidence>
<dbReference type="PANTHER" id="PTHR32552:SF81">
    <property type="entry name" value="TONB-DEPENDENT OUTER MEMBRANE RECEPTOR"/>
    <property type="match status" value="1"/>
</dbReference>
<dbReference type="Pfam" id="PF07715">
    <property type="entry name" value="Plug"/>
    <property type="match status" value="1"/>
</dbReference>
<keyword evidence="3 11" id="KW-1134">Transmembrane beta strand</keyword>
<evidence type="ECO:0000256" key="5">
    <source>
        <dbReference type="ARBA" id="ARBA00022692"/>
    </source>
</evidence>
<dbReference type="PANTHER" id="PTHR32552">
    <property type="entry name" value="FERRICHROME IRON RECEPTOR-RELATED"/>
    <property type="match status" value="1"/>
</dbReference>
<keyword evidence="14" id="KW-0732">Signal</keyword>
<dbReference type="InterPro" id="IPR039426">
    <property type="entry name" value="TonB-dep_rcpt-like"/>
</dbReference>
<dbReference type="InterPro" id="IPR012910">
    <property type="entry name" value="Plug_dom"/>
</dbReference>
<evidence type="ECO:0000256" key="1">
    <source>
        <dbReference type="ARBA" id="ARBA00004571"/>
    </source>
</evidence>
<dbReference type="Gene3D" id="2.40.170.20">
    <property type="entry name" value="TonB-dependent receptor, beta-barrel domain"/>
    <property type="match status" value="1"/>
</dbReference>
<sequence length="785" mass="85053">MVNARSQLRRNLLGGISAILVVGFGSPALAQSAPRGGTASTTDAPSEVSGTAQADDTGLEEIVVTAQKRSENLQNVPISITALTGESLENIQATSLQALQGSIPNTQINSNANTSQTAVFSIRGIGVVEADPFAGNTVTVVVDGVPSYFSYGALLDLFDVDRVEVLRGPQGTLFGANSTGGVINVVTAQPTGEFGGKVQAVYGNYNRLDLKAAVDFPVSDVLAGKVAALHTSRDGFYRSIVNGERVGGRNVTALRGYLKLEPSADFDATLIGEYARSRNGTPVVVNGAVPGEVGYVPTGTIFPGVLLPMYPSACPSVNERCQAAEEYLYGGTVADKSNMDNYRATLTMNIRNTAVGDIASVTGYRDFKVYEHTDHDSLPLSFINTLRQTQGWQLSQELRTAFSVSDRLNLLVGGFYMKTHYDHYMNLTLDFAAPGLRQFGTQDQDNWSISAFAQGYWNITDSLRLQAGIRYTHERTKMVAQVDNFLNPSGPAFLLVNRPGPAGDIFVGGFGANGSESWDNLGWKIGIDYQANRDLLFYGYYARGFKSGGFMGRIGIPQDLGPYDPETVDTFEAGIKADWLNRRVRTNLSAFYTKYRDMQVAQPYLLQTPDGIVQGSTIMNAASATIKGFEAEVVAIPVEGLTINGSAAYLDATYDEFLFGDVVLGQRDLSGFRLQNSPKWSASLGATYEFAVANGTMSAHAQYNYVGQKYLLSVVNSPRSSIQPMNLVNARLDWTPASARWSIGAWANNLFDKRYVAFVQDQPGLYAQVAFAPPLEFGVDFRFNW</sequence>
<protein>
    <submittedName>
        <fullName evidence="17">TonB-dependent receptor</fullName>
    </submittedName>
</protein>
<comment type="similarity">
    <text evidence="11 12">Belongs to the TonB-dependent receptor family.</text>
</comment>
<evidence type="ECO:0000256" key="11">
    <source>
        <dbReference type="PROSITE-ProRule" id="PRU01360"/>
    </source>
</evidence>
<evidence type="ECO:0000256" key="10">
    <source>
        <dbReference type="ARBA" id="ARBA00023237"/>
    </source>
</evidence>
<keyword evidence="4" id="KW-0410">Iron transport</keyword>
<dbReference type="Proteomes" id="UP001259572">
    <property type="component" value="Unassembled WGS sequence"/>
</dbReference>
<evidence type="ECO:0000256" key="3">
    <source>
        <dbReference type="ARBA" id="ARBA00022452"/>
    </source>
</evidence>
<evidence type="ECO:0000256" key="9">
    <source>
        <dbReference type="ARBA" id="ARBA00023136"/>
    </source>
</evidence>
<keyword evidence="17" id="KW-0675">Receptor</keyword>
<evidence type="ECO:0000259" key="16">
    <source>
        <dbReference type="Pfam" id="PF07715"/>
    </source>
</evidence>
<evidence type="ECO:0000256" key="12">
    <source>
        <dbReference type="RuleBase" id="RU003357"/>
    </source>
</evidence>
<evidence type="ECO:0000259" key="15">
    <source>
        <dbReference type="Pfam" id="PF00593"/>
    </source>
</evidence>
<evidence type="ECO:0000256" key="4">
    <source>
        <dbReference type="ARBA" id="ARBA00022496"/>
    </source>
</evidence>
<name>A0ABU3QC15_9SPHN</name>
<comment type="caution">
    <text evidence="17">The sequence shown here is derived from an EMBL/GenBank/DDBJ whole genome shotgun (WGS) entry which is preliminary data.</text>
</comment>
<evidence type="ECO:0000256" key="2">
    <source>
        <dbReference type="ARBA" id="ARBA00022448"/>
    </source>
</evidence>